<protein>
    <submittedName>
        <fullName evidence="2">Alanine acetyltransferase</fullName>
    </submittedName>
</protein>
<sequence length="170" mass="19896">MSLVIRQATLADSVLLKELGYRIYPAHFKHMWKSESELDNYLECEYSLPVIEQNINDKNISWYIAEIDQPIGFAKLTWQATIPNTDISGVLLNKLYLAPTKTNQHYGQLMFKKVIDLARSNGKKFLWLEVLEQNERAHRFYKKQGMQYISDIVFETESQRSILKLMGMCI</sequence>
<gene>
    <name evidence="2" type="ORF">GM31_19950</name>
</gene>
<name>A0A0L0GWK4_9ENTR</name>
<dbReference type="Proteomes" id="UP000037393">
    <property type="component" value="Unassembled WGS sequence"/>
</dbReference>
<comment type="caution">
    <text evidence="2">The sequence shown here is derived from an EMBL/GenBank/DDBJ whole genome shotgun (WGS) entry which is preliminary data.</text>
</comment>
<dbReference type="InterPro" id="IPR000182">
    <property type="entry name" value="GNAT_dom"/>
</dbReference>
<reference evidence="2 3" key="1">
    <citation type="journal article" date="2015" name="Appl. Environ. Microbiol.">
        <title>The Enterobacterium Trabulsiella odontotermitis Presents Novel Adaptations Related to Its Association with Fungus-Growing Termites.</title>
        <authorList>
            <person name="Sapountzis P."/>
            <person name="Gruntjes T."/>
            <person name="Otani S."/>
            <person name="Estevez J."/>
            <person name="da Costa R.R."/>
            <person name="Plunkett G.3rd."/>
            <person name="Perna N.T."/>
            <person name="Poulsen M."/>
        </authorList>
    </citation>
    <scope>NUCLEOTIDE SEQUENCE [LARGE SCALE GENOMIC DNA]</scope>
    <source>
        <strain evidence="2 3">12</strain>
    </source>
</reference>
<keyword evidence="2" id="KW-0808">Transferase</keyword>
<dbReference type="InterPro" id="IPR016181">
    <property type="entry name" value="Acyl_CoA_acyltransferase"/>
</dbReference>
<dbReference type="OrthoDB" id="6864670at2"/>
<dbReference type="PROSITE" id="PS51186">
    <property type="entry name" value="GNAT"/>
    <property type="match status" value="1"/>
</dbReference>
<evidence type="ECO:0000313" key="3">
    <source>
        <dbReference type="Proteomes" id="UP000037393"/>
    </source>
</evidence>
<feature type="domain" description="N-acetyltransferase" evidence="1">
    <location>
        <begin position="3"/>
        <end position="169"/>
    </location>
</feature>
<proteinExistence type="predicted"/>
<evidence type="ECO:0000259" key="1">
    <source>
        <dbReference type="PROSITE" id="PS51186"/>
    </source>
</evidence>
<accession>A0A0L0GWK4</accession>
<keyword evidence="3" id="KW-1185">Reference proteome</keyword>
<dbReference type="EMBL" id="JNGI01000055">
    <property type="protein sequence ID" value="KNC93317.1"/>
    <property type="molecule type" value="Genomic_DNA"/>
</dbReference>
<dbReference type="AlphaFoldDB" id="A0A0L0GWK4"/>
<dbReference type="GO" id="GO:0016747">
    <property type="term" value="F:acyltransferase activity, transferring groups other than amino-acyl groups"/>
    <property type="evidence" value="ECO:0007669"/>
    <property type="project" value="InterPro"/>
</dbReference>
<dbReference type="RefSeq" id="WP_049857102.1">
    <property type="nucleotide sequence ID" value="NZ_JNGI01000055.1"/>
</dbReference>
<dbReference type="Gene3D" id="3.40.630.30">
    <property type="match status" value="1"/>
</dbReference>
<dbReference type="PATRIC" id="fig|379893.4.peg.4051"/>
<organism evidence="2 3">
    <name type="scientific">Trabulsiella odontotermitis</name>
    <dbReference type="NCBI Taxonomy" id="379893"/>
    <lineage>
        <taxon>Bacteria</taxon>
        <taxon>Pseudomonadati</taxon>
        <taxon>Pseudomonadota</taxon>
        <taxon>Gammaproteobacteria</taxon>
        <taxon>Enterobacterales</taxon>
        <taxon>Enterobacteriaceae</taxon>
        <taxon>Trabulsiella</taxon>
    </lineage>
</organism>
<dbReference type="Pfam" id="PF00583">
    <property type="entry name" value="Acetyltransf_1"/>
    <property type="match status" value="1"/>
</dbReference>
<dbReference type="SUPFAM" id="SSF55729">
    <property type="entry name" value="Acyl-CoA N-acyltransferases (Nat)"/>
    <property type="match status" value="1"/>
</dbReference>
<evidence type="ECO:0000313" key="2">
    <source>
        <dbReference type="EMBL" id="KNC93317.1"/>
    </source>
</evidence>